<gene>
    <name evidence="2" type="ORF">Bhyg_12444</name>
</gene>
<organism evidence="2 3">
    <name type="scientific">Pseudolycoriella hygida</name>
    <dbReference type="NCBI Taxonomy" id="35572"/>
    <lineage>
        <taxon>Eukaryota</taxon>
        <taxon>Metazoa</taxon>
        <taxon>Ecdysozoa</taxon>
        <taxon>Arthropoda</taxon>
        <taxon>Hexapoda</taxon>
        <taxon>Insecta</taxon>
        <taxon>Pterygota</taxon>
        <taxon>Neoptera</taxon>
        <taxon>Endopterygota</taxon>
        <taxon>Diptera</taxon>
        <taxon>Nematocera</taxon>
        <taxon>Sciaroidea</taxon>
        <taxon>Sciaridae</taxon>
        <taxon>Pseudolycoriella</taxon>
    </lineage>
</organism>
<keyword evidence="3" id="KW-1185">Reference proteome</keyword>
<dbReference type="Proteomes" id="UP001151699">
    <property type="component" value="Chromosome X"/>
</dbReference>
<name>A0A9Q0MX83_9DIPT</name>
<sequence>MWFEATHHNMVDKSGKNRKSDPSASIGCITNWGAHGLLKRGLRRWGSTGSWKTRYDDAANSSTSADTFHMYNSKKEPVVCY</sequence>
<accession>A0A9Q0MX83</accession>
<proteinExistence type="predicted"/>
<evidence type="ECO:0000313" key="2">
    <source>
        <dbReference type="EMBL" id="KAJ6639697.1"/>
    </source>
</evidence>
<dbReference type="AlphaFoldDB" id="A0A9Q0MX83"/>
<feature type="compositionally biased region" description="Basic and acidic residues" evidence="1">
    <location>
        <begin position="1"/>
        <end position="21"/>
    </location>
</feature>
<evidence type="ECO:0000313" key="3">
    <source>
        <dbReference type="Proteomes" id="UP001151699"/>
    </source>
</evidence>
<comment type="caution">
    <text evidence="2">The sequence shown here is derived from an EMBL/GenBank/DDBJ whole genome shotgun (WGS) entry which is preliminary data.</text>
</comment>
<feature type="region of interest" description="Disordered" evidence="1">
    <location>
        <begin position="1"/>
        <end position="23"/>
    </location>
</feature>
<protein>
    <submittedName>
        <fullName evidence="2">Uncharacterized protein</fullName>
    </submittedName>
</protein>
<evidence type="ECO:0000256" key="1">
    <source>
        <dbReference type="SAM" id="MobiDB-lite"/>
    </source>
</evidence>
<dbReference type="EMBL" id="WJQU01000003">
    <property type="protein sequence ID" value="KAJ6639697.1"/>
    <property type="molecule type" value="Genomic_DNA"/>
</dbReference>
<reference evidence="2" key="1">
    <citation type="submission" date="2022-07" db="EMBL/GenBank/DDBJ databases">
        <authorList>
            <person name="Trinca V."/>
            <person name="Uliana J.V.C."/>
            <person name="Torres T.T."/>
            <person name="Ward R.J."/>
            <person name="Monesi N."/>
        </authorList>
    </citation>
    <scope>NUCLEOTIDE SEQUENCE</scope>
    <source>
        <strain evidence="2">HSMRA1968</strain>
        <tissue evidence="2">Whole embryos</tissue>
    </source>
</reference>